<evidence type="ECO:0000313" key="2">
    <source>
        <dbReference type="EMBL" id="CAH1396816.1"/>
    </source>
</evidence>
<keyword evidence="3" id="KW-1185">Reference proteome</keyword>
<evidence type="ECO:0000313" key="3">
    <source>
        <dbReference type="Proteomes" id="UP001152798"/>
    </source>
</evidence>
<dbReference type="Proteomes" id="UP001152798">
    <property type="component" value="Chromosome 3"/>
</dbReference>
<name>A0A9P0H7L7_NEZVI</name>
<organism evidence="2 3">
    <name type="scientific">Nezara viridula</name>
    <name type="common">Southern green stink bug</name>
    <name type="synonym">Cimex viridulus</name>
    <dbReference type="NCBI Taxonomy" id="85310"/>
    <lineage>
        <taxon>Eukaryota</taxon>
        <taxon>Metazoa</taxon>
        <taxon>Ecdysozoa</taxon>
        <taxon>Arthropoda</taxon>
        <taxon>Hexapoda</taxon>
        <taxon>Insecta</taxon>
        <taxon>Pterygota</taxon>
        <taxon>Neoptera</taxon>
        <taxon>Paraneoptera</taxon>
        <taxon>Hemiptera</taxon>
        <taxon>Heteroptera</taxon>
        <taxon>Panheteroptera</taxon>
        <taxon>Pentatomomorpha</taxon>
        <taxon>Pentatomoidea</taxon>
        <taxon>Pentatomidae</taxon>
        <taxon>Pentatominae</taxon>
        <taxon>Nezara</taxon>
    </lineage>
</organism>
<sequence>MTHCDARRSSEDLSRPRLIASESSFVSVKSQRRYKLERSSLIIVSSSTLPPTPASPSRTDRHCYNSRTSNETCSPTGEDMKASLRRAVKGSSHASLRVKVTHLLPNMQICLSHYGPPYYTADPQRLFGLRSAPRKESLGVAQLSVNSRLSWITPPEVRLIHLST</sequence>
<feature type="compositionally biased region" description="Polar residues" evidence="1">
    <location>
        <begin position="65"/>
        <end position="75"/>
    </location>
</feature>
<dbReference type="AlphaFoldDB" id="A0A9P0H7L7"/>
<dbReference type="EMBL" id="OV725079">
    <property type="protein sequence ID" value="CAH1396816.1"/>
    <property type="molecule type" value="Genomic_DNA"/>
</dbReference>
<reference evidence="2" key="1">
    <citation type="submission" date="2022-01" db="EMBL/GenBank/DDBJ databases">
        <authorList>
            <person name="King R."/>
        </authorList>
    </citation>
    <scope>NUCLEOTIDE SEQUENCE</scope>
</reference>
<accession>A0A9P0H7L7</accession>
<protein>
    <submittedName>
        <fullName evidence="2">Uncharacterized protein</fullName>
    </submittedName>
</protein>
<gene>
    <name evidence="2" type="ORF">NEZAVI_LOCUS6794</name>
</gene>
<feature type="region of interest" description="Disordered" evidence="1">
    <location>
        <begin position="46"/>
        <end position="78"/>
    </location>
</feature>
<proteinExistence type="predicted"/>
<dbReference type="OrthoDB" id="10404922at2759"/>
<evidence type="ECO:0000256" key="1">
    <source>
        <dbReference type="SAM" id="MobiDB-lite"/>
    </source>
</evidence>